<keyword evidence="1" id="KW-0812">Transmembrane</keyword>
<name>A0AA92UYN7_9BACT</name>
<evidence type="ECO:0000256" key="1">
    <source>
        <dbReference type="SAM" id="Phobius"/>
    </source>
</evidence>
<feature type="transmembrane region" description="Helical" evidence="1">
    <location>
        <begin position="6"/>
        <end position="24"/>
    </location>
</feature>
<dbReference type="EMBL" id="QSFW01000079">
    <property type="protein sequence ID" value="RHA81161.1"/>
    <property type="molecule type" value="Genomic_DNA"/>
</dbReference>
<keyword evidence="1" id="KW-1133">Transmembrane helix</keyword>
<accession>A0AA92UYN7</accession>
<keyword evidence="1" id="KW-0472">Membrane</keyword>
<evidence type="ECO:0000313" key="3">
    <source>
        <dbReference type="Proteomes" id="UP000284990"/>
    </source>
</evidence>
<gene>
    <name evidence="2" type="ORF">DW916_17165</name>
</gene>
<comment type="caution">
    <text evidence="2">The sequence shown here is derived from an EMBL/GenBank/DDBJ whole genome shotgun (WGS) entry which is preliminary data.</text>
</comment>
<dbReference type="Proteomes" id="UP000284990">
    <property type="component" value="Unassembled WGS sequence"/>
</dbReference>
<protein>
    <submittedName>
        <fullName evidence="2">Uncharacterized protein</fullName>
    </submittedName>
</protein>
<reference evidence="2 3" key="1">
    <citation type="submission" date="2018-08" db="EMBL/GenBank/DDBJ databases">
        <title>A genome reference for cultivated species of the human gut microbiota.</title>
        <authorList>
            <person name="Zou Y."/>
            <person name="Xue W."/>
            <person name="Luo G."/>
        </authorList>
    </citation>
    <scope>NUCLEOTIDE SEQUENCE [LARGE SCALE GENOMIC DNA]</scope>
    <source>
        <strain evidence="2 3">AM42-23AC</strain>
    </source>
</reference>
<proteinExistence type="predicted"/>
<sequence length="90" mass="10519">MIMQQTLFIVILAVAIAFVLAYRWKKKAENKMDNMSLNYKSKQQIFFLTKADIVKMKTVVERKIPIKYALIGAFKQETIRIENTISNFSI</sequence>
<evidence type="ECO:0000313" key="2">
    <source>
        <dbReference type="EMBL" id="RHA81161.1"/>
    </source>
</evidence>
<dbReference type="AlphaFoldDB" id="A0AA92UYN7"/>
<organism evidence="2 3">
    <name type="scientific">Segatella copri</name>
    <dbReference type="NCBI Taxonomy" id="165179"/>
    <lineage>
        <taxon>Bacteria</taxon>
        <taxon>Pseudomonadati</taxon>
        <taxon>Bacteroidota</taxon>
        <taxon>Bacteroidia</taxon>
        <taxon>Bacteroidales</taxon>
        <taxon>Prevotellaceae</taxon>
        <taxon>Segatella</taxon>
    </lineage>
</organism>